<gene>
    <name evidence="3" type="ORF">AMTR_s00013p00046610</name>
</gene>
<dbReference type="InterPro" id="IPR039258">
    <property type="entry name" value="ZNF511"/>
</dbReference>
<feature type="compositionally biased region" description="Basic and acidic residues" evidence="1">
    <location>
        <begin position="198"/>
        <end position="231"/>
    </location>
</feature>
<evidence type="ECO:0000256" key="1">
    <source>
        <dbReference type="SAM" id="MobiDB-lite"/>
    </source>
</evidence>
<feature type="region of interest" description="Disordered" evidence="1">
    <location>
        <begin position="180"/>
        <end position="232"/>
    </location>
</feature>
<dbReference type="PROSITE" id="PS00028">
    <property type="entry name" value="ZINC_FINGER_C2H2_1"/>
    <property type="match status" value="1"/>
</dbReference>
<sequence length="287" mass="32813">MEVKVEERESGISGTVEEEKEGLDFPYWSVIRRKYDPDAPFFASGNIERELLSKQVALDLTQDEEYELSNMADAEHGKICCPIAGCGAQLISLEDFEDHYLSRHSASCSVCSRVYPTSRLLNIHISEAHDSFFQAKVARGYAMYECLVEGCGAKMTSYKSRHQHLVDKHKFPDSFEFLKKHHPSKRQRQRRQACSKKGAVDQKMRGVREEHQKREEREDDQKGIEERKGMDVDGTIEDLVSKVSKLSTADSTPSVVSFGRRHTRGLAFVPRNLQREKKQDLLTNKKG</sequence>
<organism evidence="3 4">
    <name type="scientific">Amborella trichopoda</name>
    <dbReference type="NCBI Taxonomy" id="13333"/>
    <lineage>
        <taxon>Eukaryota</taxon>
        <taxon>Viridiplantae</taxon>
        <taxon>Streptophyta</taxon>
        <taxon>Embryophyta</taxon>
        <taxon>Tracheophyta</taxon>
        <taxon>Spermatophyta</taxon>
        <taxon>Magnoliopsida</taxon>
        <taxon>Amborellales</taxon>
        <taxon>Amborellaceae</taxon>
        <taxon>Amborella</taxon>
    </lineage>
</organism>
<dbReference type="STRING" id="13333.W1PP47"/>
<protein>
    <recommendedName>
        <fullName evidence="2">C2H2-type domain-containing protein</fullName>
    </recommendedName>
</protein>
<feature type="compositionally biased region" description="Basic residues" evidence="1">
    <location>
        <begin position="180"/>
        <end position="194"/>
    </location>
</feature>
<keyword evidence="4" id="KW-1185">Reference proteome</keyword>
<dbReference type="InterPro" id="IPR013087">
    <property type="entry name" value="Znf_C2H2_type"/>
</dbReference>
<dbReference type="Proteomes" id="UP000017836">
    <property type="component" value="Unassembled WGS sequence"/>
</dbReference>
<reference evidence="4" key="1">
    <citation type="journal article" date="2013" name="Science">
        <title>The Amborella genome and the evolution of flowering plants.</title>
        <authorList>
            <consortium name="Amborella Genome Project"/>
        </authorList>
    </citation>
    <scope>NUCLEOTIDE SEQUENCE [LARGE SCALE GENOMIC DNA]</scope>
</reference>
<dbReference type="eggNOG" id="KOG4173">
    <property type="taxonomic scope" value="Eukaryota"/>
</dbReference>
<proteinExistence type="predicted"/>
<dbReference type="AlphaFoldDB" id="W1PP47"/>
<evidence type="ECO:0000259" key="2">
    <source>
        <dbReference type="PROSITE" id="PS00028"/>
    </source>
</evidence>
<dbReference type="SMART" id="SM00355">
    <property type="entry name" value="ZnF_C2H2"/>
    <property type="match status" value="3"/>
</dbReference>
<dbReference type="HOGENOM" id="CLU_055660_0_0_1"/>
<dbReference type="PANTHER" id="PTHR21354">
    <property type="entry name" value="ZINC FINGER PROTEIN 511"/>
    <property type="match status" value="1"/>
</dbReference>
<evidence type="ECO:0000313" key="3">
    <source>
        <dbReference type="EMBL" id="ERN09833.1"/>
    </source>
</evidence>
<dbReference type="EMBL" id="KI392979">
    <property type="protein sequence ID" value="ERN09833.1"/>
    <property type="molecule type" value="Genomic_DNA"/>
</dbReference>
<dbReference type="OMA" id="LEDYQHH"/>
<feature type="domain" description="C2H2-type" evidence="2">
    <location>
        <begin position="108"/>
        <end position="129"/>
    </location>
</feature>
<evidence type="ECO:0000313" key="4">
    <source>
        <dbReference type="Proteomes" id="UP000017836"/>
    </source>
</evidence>
<name>W1PP47_AMBTC</name>
<dbReference type="Gramene" id="ERN09833">
    <property type="protein sequence ID" value="ERN09833"/>
    <property type="gene ID" value="AMTR_s00013p00046610"/>
</dbReference>
<accession>W1PP47</accession>
<dbReference type="PANTHER" id="PTHR21354:SF0">
    <property type="entry name" value="ZINC FINGER PROTEIN 511"/>
    <property type="match status" value="1"/>
</dbReference>